<name>A0A0W0S9A5_9GAMM</name>
<dbReference type="EMBL" id="LNXW01000013">
    <property type="protein sequence ID" value="KTC79922.1"/>
    <property type="molecule type" value="Genomic_DNA"/>
</dbReference>
<reference evidence="1 2" key="1">
    <citation type="submission" date="2015-11" db="EMBL/GenBank/DDBJ databases">
        <title>Genomic analysis of 38 Legionella species identifies large and diverse effector repertoires.</title>
        <authorList>
            <person name="Burstein D."/>
            <person name="Amaro F."/>
            <person name="Zusman T."/>
            <person name="Lifshitz Z."/>
            <person name="Cohen O."/>
            <person name="Gilbert J.A."/>
            <person name="Pupko T."/>
            <person name="Shuman H.A."/>
            <person name="Segal G."/>
        </authorList>
    </citation>
    <scope>NUCLEOTIDE SEQUENCE [LARGE SCALE GENOMIC DNA]</scope>
    <source>
        <strain evidence="1 2">ORW</strain>
    </source>
</reference>
<dbReference type="Proteomes" id="UP000054921">
    <property type="component" value="Unassembled WGS sequence"/>
</dbReference>
<proteinExistence type="predicted"/>
<accession>A0A0W0S9A5</accession>
<protein>
    <submittedName>
        <fullName evidence="1">Uncharacterized protein</fullName>
    </submittedName>
</protein>
<gene>
    <name evidence="1" type="ORF">Lche_1942</name>
</gene>
<dbReference type="PATRIC" id="fig|28084.5.peg.2107"/>
<sequence>MSSSKNDTINSNLPPSVLTINKKTDHFFISISKKRGVHSFLMLGTYDPQEHKIQRLLCRVGKGHNLTKPNFLTNMQCICNGLFFSNPASLRDEVIYRDKIGSYPISYQAYDITYEQYIEFVQILESLQTDENKFGCYKPIMPVGPVASEQEDECAETTVKDQNKIKLKYNLDKVFPSRDVPQIRASVSGLDLGNTCRHSAIKLVEEVQHAPVGSLVSSSFFRELPYQTELEYGKPSQDIPFYVLPPPPTAFVLSDEGDGVKEMILRKLYTRMEALPCLEPDSEDTQIKFSKLKELYLDLVGPKKDLTLDLLMKDIQDWKGRNKPQLEVLRKTYFWDYLPLVKRTSSTMKLLDEIENDLNSELTTRLHG</sequence>
<organism evidence="1 2">
    <name type="scientific">Legionella cherrii</name>
    <dbReference type="NCBI Taxonomy" id="28084"/>
    <lineage>
        <taxon>Bacteria</taxon>
        <taxon>Pseudomonadati</taxon>
        <taxon>Pseudomonadota</taxon>
        <taxon>Gammaproteobacteria</taxon>
        <taxon>Legionellales</taxon>
        <taxon>Legionellaceae</taxon>
        <taxon>Legionella</taxon>
    </lineage>
</organism>
<dbReference type="OrthoDB" id="5651600at2"/>
<dbReference type="STRING" id="28084.Lche_1942"/>
<evidence type="ECO:0000313" key="1">
    <source>
        <dbReference type="EMBL" id="KTC79922.1"/>
    </source>
</evidence>
<comment type="caution">
    <text evidence="1">The sequence shown here is derived from an EMBL/GenBank/DDBJ whole genome shotgun (WGS) entry which is preliminary data.</text>
</comment>
<dbReference type="AlphaFoldDB" id="A0A0W0S9A5"/>
<evidence type="ECO:0000313" key="2">
    <source>
        <dbReference type="Proteomes" id="UP000054921"/>
    </source>
</evidence>